<dbReference type="EMBL" id="CP020660">
    <property type="protein sequence ID" value="ATF09150.1"/>
    <property type="molecule type" value="Genomic_DNA"/>
</dbReference>
<evidence type="ECO:0000313" key="1">
    <source>
        <dbReference type="EMBL" id="ATF09150.1"/>
    </source>
</evidence>
<sequence length="43" mass="4757">MVAMLTKKVTAASNRLVSFFLAAQNVRAACPFSFGTIIRPYYT</sequence>
<proteinExistence type="predicted"/>
<protein>
    <submittedName>
        <fullName evidence="1">Uncharacterized protein</fullName>
    </submittedName>
</protein>
<keyword evidence="2" id="KW-1185">Reference proteome</keyword>
<dbReference type="Proteomes" id="UP000218160">
    <property type="component" value="Chromosome 1"/>
</dbReference>
<evidence type="ECO:0000313" key="2">
    <source>
        <dbReference type="Proteomes" id="UP000218160"/>
    </source>
</evidence>
<organism evidence="1 2">
    <name type="scientific">Candidatus Enterovibrio altilux</name>
    <dbReference type="NCBI Taxonomy" id="1927128"/>
    <lineage>
        <taxon>Bacteria</taxon>
        <taxon>Pseudomonadati</taxon>
        <taxon>Pseudomonadota</taxon>
        <taxon>Gammaproteobacteria</taxon>
        <taxon>Vibrionales</taxon>
        <taxon>Vibrionaceae</taxon>
        <taxon>Enterovibrio</taxon>
    </lineage>
</organism>
<dbReference type="KEGG" id="elux:BTN50_0628"/>
<reference evidence="2" key="1">
    <citation type="submission" date="2017-04" db="EMBL/GenBank/DDBJ databases">
        <title>Genome evolution of the luminous symbionts of deep sea anglerfish.</title>
        <authorList>
            <person name="Hendry T.A."/>
        </authorList>
    </citation>
    <scope>NUCLEOTIDE SEQUENCE [LARGE SCALE GENOMIC DNA]</scope>
</reference>
<name>A0A291B839_9GAMM</name>
<gene>
    <name evidence="1" type="ORF">BTN50_0628</name>
</gene>
<dbReference type="AlphaFoldDB" id="A0A291B839"/>
<accession>A0A291B839</accession>